<organism evidence="1">
    <name type="scientific">Lotus japonicus</name>
    <name type="common">Lotus corniculatus var. japonicus</name>
    <dbReference type="NCBI Taxonomy" id="34305"/>
    <lineage>
        <taxon>Eukaryota</taxon>
        <taxon>Viridiplantae</taxon>
        <taxon>Streptophyta</taxon>
        <taxon>Embryophyta</taxon>
        <taxon>Tracheophyta</taxon>
        <taxon>Spermatophyta</taxon>
        <taxon>Magnoliopsida</taxon>
        <taxon>eudicotyledons</taxon>
        <taxon>Gunneridae</taxon>
        <taxon>Pentapetalae</taxon>
        <taxon>rosids</taxon>
        <taxon>fabids</taxon>
        <taxon>Fabales</taxon>
        <taxon>Fabaceae</taxon>
        <taxon>Papilionoideae</taxon>
        <taxon>50 kb inversion clade</taxon>
        <taxon>NPAAA clade</taxon>
        <taxon>Hologalegina</taxon>
        <taxon>robinioid clade</taxon>
        <taxon>Loteae</taxon>
        <taxon>Lotus</taxon>
    </lineage>
</organism>
<protein>
    <submittedName>
        <fullName evidence="1">Uncharacterized protein</fullName>
    </submittedName>
</protein>
<reference evidence="1" key="1">
    <citation type="submission" date="2012-05" db="EMBL/GenBank/DDBJ databases">
        <authorList>
            <person name="Krishnakumar V."/>
            <person name="Cheung F."/>
            <person name="Xiao Y."/>
            <person name="Chan A."/>
            <person name="Moskal W.A."/>
            <person name="Town C.D."/>
        </authorList>
    </citation>
    <scope>NUCLEOTIDE SEQUENCE</scope>
</reference>
<dbReference type="EMBL" id="BT149439">
    <property type="protein sequence ID" value="AFK49233.1"/>
    <property type="molecule type" value="mRNA"/>
</dbReference>
<name>I3T9P1_LOTJA</name>
<proteinExistence type="evidence at transcript level"/>
<evidence type="ECO:0000313" key="1">
    <source>
        <dbReference type="EMBL" id="AFK49233.1"/>
    </source>
</evidence>
<accession>I3T9P1</accession>
<dbReference type="AlphaFoldDB" id="I3T9P1"/>
<sequence length="38" mass="4576">MTLKESHQLMSASLLEMSCWSQEELIRWRYQMIKGEDS</sequence>